<gene>
    <name evidence="2" type="ORF">GUJ93_ZPchr0007g3691</name>
</gene>
<dbReference type="EMBL" id="JAAALK010000282">
    <property type="protein sequence ID" value="KAG8081430.1"/>
    <property type="molecule type" value="Genomic_DNA"/>
</dbReference>
<protein>
    <submittedName>
        <fullName evidence="2">Uncharacterized protein</fullName>
    </submittedName>
</protein>
<evidence type="ECO:0000313" key="3">
    <source>
        <dbReference type="Proteomes" id="UP000729402"/>
    </source>
</evidence>
<dbReference type="AlphaFoldDB" id="A0A8J5TE70"/>
<keyword evidence="3" id="KW-1185">Reference proteome</keyword>
<proteinExistence type="predicted"/>
<comment type="caution">
    <text evidence="2">The sequence shown here is derived from an EMBL/GenBank/DDBJ whole genome shotgun (WGS) entry which is preliminary data.</text>
</comment>
<feature type="region of interest" description="Disordered" evidence="1">
    <location>
        <begin position="183"/>
        <end position="232"/>
    </location>
</feature>
<dbReference type="Proteomes" id="UP000729402">
    <property type="component" value="Unassembled WGS sequence"/>
</dbReference>
<evidence type="ECO:0000313" key="2">
    <source>
        <dbReference type="EMBL" id="KAG8081430.1"/>
    </source>
</evidence>
<accession>A0A8J5TE70</accession>
<reference evidence="2" key="2">
    <citation type="submission" date="2021-02" db="EMBL/GenBank/DDBJ databases">
        <authorList>
            <person name="Kimball J.A."/>
            <person name="Haas M.W."/>
            <person name="Macchietto M."/>
            <person name="Kono T."/>
            <person name="Duquette J."/>
            <person name="Shao M."/>
        </authorList>
    </citation>
    <scope>NUCLEOTIDE SEQUENCE</scope>
    <source>
        <tissue evidence="2">Fresh leaf tissue</tissue>
    </source>
</reference>
<name>A0A8J5TE70_ZIZPA</name>
<organism evidence="2 3">
    <name type="scientific">Zizania palustris</name>
    <name type="common">Northern wild rice</name>
    <dbReference type="NCBI Taxonomy" id="103762"/>
    <lineage>
        <taxon>Eukaryota</taxon>
        <taxon>Viridiplantae</taxon>
        <taxon>Streptophyta</taxon>
        <taxon>Embryophyta</taxon>
        <taxon>Tracheophyta</taxon>
        <taxon>Spermatophyta</taxon>
        <taxon>Magnoliopsida</taxon>
        <taxon>Liliopsida</taxon>
        <taxon>Poales</taxon>
        <taxon>Poaceae</taxon>
        <taxon>BOP clade</taxon>
        <taxon>Oryzoideae</taxon>
        <taxon>Oryzeae</taxon>
        <taxon>Zizaniinae</taxon>
        <taxon>Zizania</taxon>
    </lineage>
</organism>
<reference evidence="2" key="1">
    <citation type="journal article" date="2021" name="bioRxiv">
        <title>Whole Genome Assembly and Annotation of Northern Wild Rice, Zizania palustris L., Supports a Whole Genome Duplication in the Zizania Genus.</title>
        <authorList>
            <person name="Haas M."/>
            <person name="Kono T."/>
            <person name="Macchietto M."/>
            <person name="Millas R."/>
            <person name="McGilp L."/>
            <person name="Shao M."/>
            <person name="Duquette J."/>
            <person name="Hirsch C.N."/>
            <person name="Kimball J."/>
        </authorList>
    </citation>
    <scope>NUCLEOTIDE SEQUENCE</scope>
    <source>
        <tissue evidence="2">Fresh leaf tissue</tissue>
    </source>
</reference>
<evidence type="ECO:0000256" key="1">
    <source>
        <dbReference type="SAM" id="MobiDB-lite"/>
    </source>
</evidence>
<sequence length="264" mass="28986">MAPFVDRIVVEAAAMRRERPELAHSPSRAGTNIHPRIWTCRSNQVVQAQLYDLSPNCKSSLLMLWQSGESEKDDKVAEVDLCERRYLGRVLAKGGGYATWTRRPMRIDVRRHGSDLVSEDMQVLTDLQQVVANLRAYLGLALVASTLSSFPYDATGFPTASSPSPIAVAGAQGEAATKVRMGRMTPRTARRSLTLPSAPPTPRTTTGPNRRLDVASARGRRGRRNQGGEGYRVGAIGIRRERITTTPRPHDRNGVTAFAVRRAG</sequence>